<reference evidence="3 4" key="1">
    <citation type="submission" date="2023-01" db="EMBL/GenBank/DDBJ databases">
        <authorList>
            <person name="Kreplak J."/>
        </authorList>
    </citation>
    <scope>NUCLEOTIDE SEQUENCE [LARGE SCALE GENOMIC DNA]</scope>
</reference>
<evidence type="ECO:0000256" key="2">
    <source>
        <dbReference type="SAM" id="MobiDB-lite"/>
    </source>
</evidence>
<evidence type="ECO:0000313" key="3">
    <source>
        <dbReference type="EMBL" id="CAI8603997.1"/>
    </source>
</evidence>
<dbReference type="SUPFAM" id="SSF69572">
    <property type="entry name" value="Activating enzymes of the ubiquitin-like proteins"/>
    <property type="match status" value="1"/>
</dbReference>
<organism evidence="3 4">
    <name type="scientific">Vicia faba</name>
    <name type="common">Broad bean</name>
    <name type="synonym">Faba vulgaris</name>
    <dbReference type="NCBI Taxonomy" id="3906"/>
    <lineage>
        <taxon>Eukaryota</taxon>
        <taxon>Viridiplantae</taxon>
        <taxon>Streptophyta</taxon>
        <taxon>Embryophyta</taxon>
        <taxon>Tracheophyta</taxon>
        <taxon>Spermatophyta</taxon>
        <taxon>Magnoliopsida</taxon>
        <taxon>eudicotyledons</taxon>
        <taxon>Gunneridae</taxon>
        <taxon>Pentapetalae</taxon>
        <taxon>rosids</taxon>
        <taxon>fabids</taxon>
        <taxon>Fabales</taxon>
        <taxon>Fabaceae</taxon>
        <taxon>Papilionoideae</taxon>
        <taxon>50 kb inversion clade</taxon>
        <taxon>NPAAA clade</taxon>
        <taxon>Hologalegina</taxon>
        <taxon>IRL clade</taxon>
        <taxon>Fabeae</taxon>
        <taxon>Vicia</taxon>
    </lineage>
</organism>
<dbReference type="InterPro" id="IPR042449">
    <property type="entry name" value="Ub-E1_IAD_1"/>
</dbReference>
<dbReference type="InterPro" id="IPR035985">
    <property type="entry name" value="Ubiquitin-activating_enz"/>
</dbReference>
<dbReference type="GO" id="GO:0008641">
    <property type="term" value="F:ubiquitin-like modifier activating enzyme activity"/>
    <property type="evidence" value="ECO:0007669"/>
    <property type="project" value="InterPro"/>
</dbReference>
<proteinExistence type="predicted"/>
<evidence type="ECO:0000256" key="1">
    <source>
        <dbReference type="ARBA" id="ARBA00043952"/>
    </source>
</evidence>
<dbReference type="EMBL" id="OX451738">
    <property type="protein sequence ID" value="CAI8603997.1"/>
    <property type="molecule type" value="Genomic_DNA"/>
</dbReference>
<dbReference type="Gene3D" id="3.50.50.80">
    <property type="entry name" value="Ubiquitin-activating enzyme E1, inactive adenylation domain, subdomain 1"/>
    <property type="match status" value="1"/>
</dbReference>
<dbReference type="Proteomes" id="UP001157006">
    <property type="component" value="Chromosome 3"/>
</dbReference>
<gene>
    <name evidence="3" type="ORF">VFH_III111680</name>
</gene>
<name>A0AAV1A1U3_VICFA</name>
<protein>
    <submittedName>
        <fullName evidence="3">Uncharacterized protein</fullName>
    </submittedName>
</protein>
<dbReference type="AlphaFoldDB" id="A0AAV1A1U3"/>
<comment type="pathway">
    <text evidence="1">Protein modification.</text>
</comment>
<accession>A0AAV1A1U3</accession>
<keyword evidence="4" id="KW-1185">Reference proteome</keyword>
<evidence type="ECO:0000313" key="4">
    <source>
        <dbReference type="Proteomes" id="UP001157006"/>
    </source>
</evidence>
<sequence length="118" mass="13337">MNLGDASSMDIDEDLHSRKCAVYGRETICRLFDARILMPRMQGLGAEIVNNLILAGIKSVTLRDVYDLSSSFVFAEQQDNEYHAQVPNKKERKSLSLSLSEGSPVQNFPSTLHLYRHH</sequence>
<feature type="region of interest" description="Disordered" evidence="2">
    <location>
        <begin position="83"/>
        <end position="103"/>
    </location>
</feature>